<dbReference type="AlphaFoldDB" id="A0AAV1A7S3"/>
<reference evidence="1 2" key="1">
    <citation type="submission" date="2023-01" db="EMBL/GenBank/DDBJ databases">
        <authorList>
            <person name="Kreplak J."/>
        </authorList>
    </citation>
    <scope>NUCLEOTIDE SEQUENCE [LARGE SCALE GENOMIC DNA]</scope>
</reference>
<dbReference type="Proteomes" id="UP001157006">
    <property type="component" value="Chromosome 4"/>
</dbReference>
<proteinExistence type="predicted"/>
<organism evidence="1 2">
    <name type="scientific">Vicia faba</name>
    <name type="common">Broad bean</name>
    <name type="synonym">Faba vulgaris</name>
    <dbReference type="NCBI Taxonomy" id="3906"/>
    <lineage>
        <taxon>Eukaryota</taxon>
        <taxon>Viridiplantae</taxon>
        <taxon>Streptophyta</taxon>
        <taxon>Embryophyta</taxon>
        <taxon>Tracheophyta</taxon>
        <taxon>Spermatophyta</taxon>
        <taxon>Magnoliopsida</taxon>
        <taxon>eudicotyledons</taxon>
        <taxon>Gunneridae</taxon>
        <taxon>Pentapetalae</taxon>
        <taxon>rosids</taxon>
        <taxon>fabids</taxon>
        <taxon>Fabales</taxon>
        <taxon>Fabaceae</taxon>
        <taxon>Papilionoideae</taxon>
        <taxon>50 kb inversion clade</taxon>
        <taxon>NPAAA clade</taxon>
        <taxon>Hologalegina</taxon>
        <taxon>IRL clade</taxon>
        <taxon>Fabeae</taxon>
        <taxon>Vicia</taxon>
    </lineage>
</organism>
<gene>
    <name evidence="1" type="ORF">VFH_IV001040</name>
</gene>
<dbReference type="PANTHER" id="PTHR33156:SF9">
    <property type="entry name" value="PROTEIN NUCLEAR FUSION DEFECTIVE 6, CHLOROPLASTIC_MITOCHONDRIAL"/>
    <property type="match status" value="1"/>
</dbReference>
<sequence length="94" mass="10401">MASSRCTRRLFPISSFKSLLRPTTNHSHLLLNASPSVTPHRLFSPFIRKLGSVQSLLPLHNTVATCRMVSNLSIDSRNCHDVSHVTLSCNHPGP</sequence>
<dbReference type="InterPro" id="IPR043459">
    <property type="entry name" value="NFD6/NOXY2-like"/>
</dbReference>
<dbReference type="GO" id="GO:0005739">
    <property type="term" value="C:mitochondrion"/>
    <property type="evidence" value="ECO:0007669"/>
    <property type="project" value="TreeGrafter"/>
</dbReference>
<accession>A0AAV1A7S3</accession>
<protein>
    <submittedName>
        <fullName evidence="1">Uncharacterized protein</fullName>
    </submittedName>
</protein>
<keyword evidence="2" id="KW-1185">Reference proteome</keyword>
<dbReference type="PANTHER" id="PTHR33156">
    <property type="entry name" value="OS02G0230000 PROTEIN"/>
    <property type="match status" value="1"/>
</dbReference>
<evidence type="ECO:0000313" key="2">
    <source>
        <dbReference type="Proteomes" id="UP001157006"/>
    </source>
</evidence>
<evidence type="ECO:0000313" key="1">
    <source>
        <dbReference type="EMBL" id="CAI8606650.1"/>
    </source>
</evidence>
<name>A0AAV1A7S3_VICFA</name>
<dbReference type="EMBL" id="OX451739">
    <property type="protein sequence ID" value="CAI8606650.1"/>
    <property type="molecule type" value="Genomic_DNA"/>
</dbReference>